<dbReference type="Gene3D" id="1.10.10.10">
    <property type="entry name" value="Winged helix-like DNA-binding domain superfamily/Winged helix DNA-binding domain"/>
    <property type="match status" value="1"/>
</dbReference>
<dbReference type="SUPFAM" id="SSF46785">
    <property type="entry name" value="Winged helix' DNA-binding domain"/>
    <property type="match status" value="1"/>
</dbReference>
<dbReference type="InterPro" id="IPR036388">
    <property type="entry name" value="WH-like_DNA-bd_sf"/>
</dbReference>
<dbReference type="InterPro" id="IPR039422">
    <property type="entry name" value="MarR/SlyA-like"/>
</dbReference>
<dbReference type="GO" id="GO:0003677">
    <property type="term" value="F:DNA binding"/>
    <property type="evidence" value="ECO:0007669"/>
    <property type="project" value="UniProtKB-KW"/>
</dbReference>
<accession>A0A4Q7KEE4</accession>
<dbReference type="InterPro" id="IPR036390">
    <property type="entry name" value="WH_DNA-bd_sf"/>
</dbReference>
<dbReference type="AlphaFoldDB" id="A0A4Q7KEE4"/>
<dbReference type="OrthoDB" id="3254910at2"/>
<dbReference type="Proteomes" id="UP000294257">
    <property type="component" value="Unassembled WGS sequence"/>
</dbReference>
<evidence type="ECO:0000313" key="3">
    <source>
        <dbReference type="Proteomes" id="UP000294257"/>
    </source>
</evidence>
<reference evidence="2 3" key="1">
    <citation type="submission" date="2019-02" db="EMBL/GenBank/DDBJ databases">
        <title>Genomic Encyclopedia of Type Strains, Phase IV (KMG-IV): sequencing the most valuable type-strain genomes for metagenomic binning, comparative biology and taxonomic classification.</title>
        <authorList>
            <person name="Goeker M."/>
        </authorList>
    </citation>
    <scope>NUCLEOTIDE SEQUENCE [LARGE SCALE GENOMIC DNA]</scope>
    <source>
        <strain evidence="2 3">DSM 101727</strain>
    </source>
</reference>
<dbReference type="InterPro" id="IPR000835">
    <property type="entry name" value="HTH_MarR-typ"/>
</dbReference>
<evidence type="ECO:0000259" key="1">
    <source>
        <dbReference type="PROSITE" id="PS50995"/>
    </source>
</evidence>
<name>A0A4Q7KEE4_9PSEU</name>
<organism evidence="2 3">
    <name type="scientific">Herbihabitans rhizosphaerae</name>
    <dbReference type="NCBI Taxonomy" id="1872711"/>
    <lineage>
        <taxon>Bacteria</taxon>
        <taxon>Bacillati</taxon>
        <taxon>Actinomycetota</taxon>
        <taxon>Actinomycetes</taxon>
        <taxon>Pseudonocardiales</taxon>
        <taxon>Pseudonocardiaceae</taxon>
        <taxon>Herbihabitans</taxon>
    </lineage>
</organism>
<dbReference type="SMART" id="SM00347">
    <property type="entry name" value="HTH_MARR"/>
    <property type="match status" value="1"/>
</dbReference>
<dbReference type="EMBL" id="SGWQ01000015">
    <property type="protein sequence ID" value="RZS31210.1"/>
    <property type="molecule type" value="Genomic_DNA"/>
</dbReference>
<dbReference type="PANTHER" id="PTHR33164:SF99">
    <property type="entry name" value="MARR FAMILY REGULATORY PROTEIN"/>
    <property type="match status" value="1"/>
</dbReference>
<proteinExistence type="predicted"/>
<protein>
    <submittedName>
        <fullName evidence="2">DNA-binding MarR family transcriptional regulator</fullName>
    </submittedName>
</protein>
<evidence type="ECO:0000313" key="2">
    <source>
        <dbReference type="EMBL" id="RZS31210.1"/>
    </source>
</evidence>
<dbReference type="GO" id="GO:0003700">
    <property type="term" value="F:DNA-binding transcription factor activity"/>
    <property type="evidence" value="ECO:0007669"/>
    <property type="project" value="InterPro"/>
</dbReference>
<dbReference type="PROSITE" id="PS50995">
    <property type="entry name" value="HTH_MARR_2"/>
    <property type="match status" value="1"/>
</dbReference>
<sequence length="147" mass="16997">MDDQCPDDRVWRTYIETSIRLQTRLDDDLRATAGMSLIDYHVLLLLAEAPDCRMRMGELAARMVFSSSRLTYQVKAMEERGWVLRQQSSADRRVSHAVLTASGFTALRDAGEHHGRTVRELFTNDLDDEELRVLRRVFERVAKRLDG</sequence>
<gene>
    <name evidence="2" type="ORF">EV193_11589</name>
</gene>
<feature type="domain" description="HTH marR-type" evidence="1">
    <location>
        <begin position="7"/>
        <end position="143"/>
    </location>
</feature>
<keyword evidence="2" id="KW-0238">DNA-binding</keyword>
<dbReference type="Pfam" id="PF01047">
    <property type="entry name" value="MarR"/>
    <property type="match status" value="1"/>
</dbReference>
<dbReference type="RefSeq" id="WP_130348352.1">
    <property type="nucleotide sequence ID" value="NZ_SGWQ01000015.1"/>
</dbReference>
<dbReference type="GO" id="GO:0006950">
    <property type="term" value="P:response to stress"/>
    <property type="evidence" value="ECO:0007669"/>
    <property type="project" value="TreeGrafter"/>
</dbReference>
<dbReference type="PANTHER" id="PTHR33164">
    <property type="entry name" value="TRANSCRIPTIONAL REGULATOR, MARR FAMILY"/>
    <property type="match status" value="1"/>
</dbReference>
<keyword evidence="3" id="KW-1185">Reference proteome</keyword>
<comment type="caution">
    <text evidence="2">The sequence shown here is derived from an EMBL/GenBank/DDBJ whole genome shotgun (WGS) entry which is preliminary data.</text>
</comment>